<gene>
    <name evidence="1" type="ORF">L873DRAFT_1861488</name>
</gene>
<evidence type="ECO:0000313" key="2">
    <source>
        <dbReference type="Proteomes" id="UP000276215"/>
    </source>
</evidence>
<evidence type="ECO:0000313" key="1">
    <source>
        <dbReference type="EMBL" id="RPA92461.1"/>
    </source>
</evidence>
<accession>A0A3N4J748</accession>
<sequence length="90" mass="10864">KWLHELSYNFHDIKKSVYKDGHERTDVVKYRQEQFLPTLKVLEDHMAWWELIDIDLHIIYSPNLPEEKWPVVLIVHDESTFNTNDGMSKI</sequence>
<dbReference type="PANTHER" id="PTHR35871">
    <property type="entry name" value="EXPRESSED PROTEIN"/>
    <property type="match status" value="1"/>
</dbReference>
<dbReference type="Proteomes" id="UP000276215">
    <property type="component" value="Unassembled WGS sequence"/>
</dbReference>
<protein>
    <submittedName>
        <fullName evidence="1">Uncharacterized protein</fullName>
    </submittedName>
</protein>
<dbReference type="STRING" id="1336337.A0A3N4J748"/>
<dbReference type="EMBL" id="ML120472">
    <property type="protein sequence ID" value="RPA92461.1"/>
    <property type="molecule type" value="Genomic_DNA"/>
</dbReference>
<name>A0A3N4J748_9PEZI</name>
<organism evidence="1 2">
    <name type="scientific">Choiromyces venosus 120613-1</name>
    <dbReference type="NCBI Taxonomy" id="1336337"/>
    <lineage>
        <taxon>Eukaryota</taxon>
        <taxon>Fungi</taxon>
        <taxon>Dikarya</taxon>
        <taxon>Ascomycota</taxon>
        <taxon>Pezizomycotina</taxon>
        <taxon>Pezizomycetes</taxon>
        <taxon>Pezizales</taxon>
        <taxon>Tuberaceae</taxon>
        <taxon>Choiromyces</taxon>
    </lineage>
</organism>
<dbReference type="AlphaFoldDB" id="A0A3N4J748"/>
<dbReference type="PANTHER" id="PTHR35871:SF1">
    <property type="entry name" value="CXC1-LIKE CYSTEINE CLUSTER ASSOCIATED WITH KDZ TRANSPOSASES DOMAIN-CONTAINING PROTEIN"/>
    <property type="match status" value="1"/>
</dbReference>
<feature type="non-terminal residue" evidence="1">
    <location>
        <position position="1"/>
    </location>
</feature>
<proteinExistence type="predicted"/>
<reference evidence="1 2" key="1">
    <citation type="journal article" date="2018" name="Nat. Ecol. Evol.">
        <title>Pezizomycetes genomes reveal the molecular basis of ectomycorrhizal truffle lifestyle.</title>
        <authorList>
            <person name="Murat C."/>
            <person name="Payen T."/>
            <person name="Noel B."/>
            <person name="Kuo A."/>
            <person name="Morin E."/>
            <person name="Chen J."/>
            <person name="Kohler A."/>
            <person name="Krizsan K."/>
            <person name="Balestrini R."/>
            <person name="Da Silva C."/>
            <person name="Montanini B."/>
            <person name="Hainaut M."/>
            <person name="Levati E."/>
            <person name="Barry K.W."/>
            <person name="Belfiori B."/>
            <person name="Cichocki N."/>
            <person name="Clum A."/>
            <person name="Dockter R.B."/>
            <person name="Fauchery L."/>
            <person name="Guy J."/>
            <person name="Iotti M."/>
            <person name="Le Tacon F."/>
            <person name="Lindquist E.A."/>
            <person name="Lipzen A."/>
            <person name="Malagnac F."/>
            <person name="Mello A."/>
            <person name="Molinier V."/>
            <person name="Miyauchi S."/>
            <person name="Poulain J."/>
            <person name="Riccioni C."/>
            <person name="Rubini A."/>
            <person name="Sitrit Y."/>
            <person name="Splivallo R."/>
            <person name="Traeger S."/>
            <person name="Wang M."/>
            <person name="Zifcakova L."/>
            <person name="Wipf D."/>
            <person name="Zambonelli A."/>
            <person name="Paolocci F."/>
            <person name="Nowrousian M."/>
            <person name="Ottonello S."/>
            <person name="Baldrian P."/>
            <person name="Spatafora J.W."/>
            <person name="Henrissat B."/>
            <person name="Nagy L.G."/>
            <person name="Aury J.M."/>
            <person name="Wincker P."/>
            <person name="Grigoriev I.V."/>
            <person name="Bonfante P."/>
            <person name="Martin F.M."/>
        </authorList>
    </citation>
    <scope>NUCLEOTIDE SEQUENCE [LARGE SCALE GENOMIC DNA]</scope>
    <source>
        <strain evidence="1 2">120613-1</strain>
    </source>
</reference>
<dbReference type="OrthoDB" id="3047997at2759"/>
<keyword evidence="2" id="KW-1185">Reference proteome</keyword>